<organism evidence="1 2">
    <name type="scientific">Paraglaciecola chathamensis</name>
    <dbReference type="NCBI Taxonomy" id="368405"/>
    <lineage>
        <taxon>Bacteria</taxon>
        <taxon>Pseudomonadati</taxon>
        <taxon>Pseudomonadota</taxon>
        <taxon>Gammaproteobacteria</taxon>
        <taxon>Alteromonadales</taxon>
        <taxon>Alteromonadaceae</taxon>
        <taxon>Paraglaciecola</taxon>
    </lineage>
</organism>
<evidence type="ECO:0000313" key="2">
    <source>
        <dbReference type="Proteomes" id="UP000622604"/>
    </source>
</evidence>
<name>A0A8H9M1K1_9ALTE</name>
<dbReference type="Proteomes" id="UP000622604">
    <property type="component" value="Unassembled WGS sequence"/>
</dbReference>
<dbReference type="AlphaFoldDB" id="A0A8H9M1K1"/>
<dbReference type="EMBL" id="BMZC01000007">
    <property type="protein sequence ID" value="GGZ67947.1"/>
    <property type="molecule type" value="Genomic_DNA"/>
</dbReference>
<sequence>MGLGLDSAQWFTLTTEFEKHMCYVAGAKQMMNAFKRHTHHQRLRGMTKAKALLKRA</sequence>
<accession>A0A8H9M1K1</accession>
<evidence type="ECO:0000313" key="1">
    <source>
        <dbReference type="EMBL" id="GGZ67947.1"/>
    </source>
</evidence>
<reference evidence="1" key="1">
    <citation type="journal article" date="2014" name="Int. J. Syst. Evol. Microbiol.">
        <title>Complete genome sequence of Corynebacterium casei LMG S-19264T (=DSM 44701T), isolated from a smear-ripened cheese.</title>
        <authorList>
            <consortium name="US DOE Joint Genome Institute (JGI-PGF)"/>
            <person name="Walter F."/>
            <person name="Albersmeier A."/>
            <person name="Kalinowski J."/>
            <person name="Ruckert C."/>
        </authorList>
    </citation>
    <scope>NUCLEOTIDE SEQUENCE</scope>
    <source>
        <strain evidence="1">KCTC 32337</strain>
    </source>
</reference>
<proteinExistence type="predicted"/>
<dbReference type="RefSeq" id="WP_191866342.1">
    <property type="nucleotide sequence ID" value="NZ_BMZC01000007.1"/>
</dbReference>
<gene>
    <name evidence="1" type="ORF">GCM10011274_28210</name>
</gene>
<protein>
    <submittedName>
        <fullName evidence="1">Uncharacterized protein</fullName>
    </submittedName>
</protein>
<reference evidence="1" key="2">
    <citation type="submission" date="2020-09" db="EMBL/GenBank/DDBJ databases">
        <authorList>
            <person name="Sun Q."/>
            <person name="Kim S."/>
        </authorList>
    </citation>
    <scope>NUCLEOTIDE SEQUENCE</scope>
    <source>
        <strain evidence="1">KCTC 32337</strain>
    </source>
</reference>
<comment type="caution">
    <text evidence="1">The sequence shown here is derived from an EMBL/GenBank/DDBJ whole genome shotgun (WGS) entry which is preliminary data.</text>
</comment>